<keyword evidence="1" id="KW-0812">Transmembrane</keyword>
<evidence type="ECO:0000256" key="5">
    <source>
        <dbReference type="ARBA" id="ARBA00046288"/>
    </source>
</evidence>
<dbReference type="FunFam" id="3.30.200.20:FF:000489">
    <property type="entry name" value="Inactive receptor-like serine/threonine-protein kinase"/>
    <property type="match status" value="1"/>
</dbReference>
<gene>
    <name evidence="7" type="ORF">VFH_I037080</name>
</gene>
<reference evidence="7 8" key="1">
    <citation type="submission" date="2023-01" db="EMBL/GenBank/DDBJ databases">
        <authorList>
            <person name="Kreplak J."/>
        </authorList>
    </citation>
    <scope>NUCLEOTIDE SEQUENCE [LARGE SCALE GENOMIC DNA]</scope>
</reference>
<evidence type="ECO:0000256" key="1">
    <source>
        <dbReference type="ARBA" id="ARBA00022692"/>
    </source>
</evidence>
<evidence type="ECO:0000256" key="4">
    <source>
        <dbReference type="ARBA" id="ARBA00023136"/>
    </source>
</evidence>
<keyword evidence="3" id="KW-1133">Transmembrane helix</keyword>
<proteinExistence type="predicted"/>
<dbReference type="GO" id="GO:0012505">
    <property type="term" value="C:endomembrane system"/>
    <property type="evidence" value="ECO:0007669"/>
    <property type="project" value="UniProtKB-SubCell"/>
</dbReference>
<dbReference type="PANTHER" id="PTHR46084:SF1">
    <property type="entry name" value="PROTEIN MALE DISCOVERER 2"/>
    <property type="match status" value="1"/>
</dbReference>
<feature type="domain" description="Serine-threonine/tyrosine-protein kinase catalytic" evidence="6">
    <location>
        <begin position="43"/>
        <end position="126"/>
    </location>
</feature>
<evidence type="ECO:0000313" key="7">
    <source>
        <dbReference type="EMBL" id="CAI8592381.1"/>
    </source>
</evidence>
<dbReference type="InterPro" id="IPR011009">
    <property type="entry name" value="Kinase-like_dom_sf"/>
</dbReference>
<dbReference type="Gene3D" id="1.10.510.10">
    <property type="entry name" value="Transferase(Phosphotransferase) domain 1"/>
    <property type="match status" value="1"/>
</dbReference>
<evidence type="ECO:0000313" key="8">
    <source>
        <dbReference type="Proteomes" id="UP001157006"/>
    </source>
</evidence>
<name>A0AAV0Z3N9_VICFA</name>
<accession>A0AAV0Z3N9</accession>
<dbReference type="SUPFAM" id="SSF56112">
    <property type="entry name" value="Protein kinase-like (PK-like)"/>
    <property type="match status" value="1"/>
</dbReference>
<evidence type="ECO:0000256" key="2">
    <source>
        <dbReference type="ARBA" id="ARBA00022729"/>
    </source>
</evidence>
<keyword evidence="8" id="KW-1185">Reference proteome</keyword>
<evidence type="ECO:0000259" key="6">
    <source>
        <dbReference type="Pfam" id="PF07714"/>
    </source>
</evidence>
<organism evidence="7 8">
    <name type="scientific">Vicia faba</name>
    <name type="common">Broad bean</name>
    <name type="synonym">Faba vulgaris</name>
    <dbReference type="NCBI Taxonomy" id="3906"/>
    <lineage>
        <taxon>Eukaryota</taxon>
        <taxon>Viridiplantae</taxon>
        <taxon>Streptophyta</taxon>
        <taxon>Embryophyta</taxon>
        <taxon>Tracheophyta</taxon>
        <taxon>Spermatophyta</taxon>
        <taxon>Magnoliopsida</taxon>
        <taxon>eudicotyledons</taxon>
        <taxon>Gunneridae</taxon>
        <taxon>Pentapetalae</taxon>
        <taxon>rosids</taxon>
        <taxon>fabids</taxon>
        <taxon>Fabales</taxon>
        <taxon>Fabaceae</taxon>
        <taxon>Papilionoideae</taxon>
        <taxon>50 kb inversion clade</taxon>
        <taxon>NPAAA clade</taxon>
        <taxon>Hologalegina</taxon>
        <taxon>IRL clade</taxon>
        <taxon>Fabeae</taxon>
        <taxon>Vicia</taxon>
    </lineage>
</organism>
<sequence>MPFYVKDVANTYILGNDHALTNGRYCKLETTCEDFGNSFEKCTVYKGTLYSGVDIAVDYTIVTSIEDWSKNMEITYRRKIAALSRVNHNNITNLIGCCDEDEPFTRMMVFEYAPSESLYEHLHVKDVEHLDWSARMSHAFV</sequence>
<protein>
    <recommendedName>
        <fullName evidence="6">Serine-threonine/tyrosine-protein kinase catalytic domain-containing protein</fullName>
    </recommendedName>
</protein>
<keyword evidence="2" id="KW-0732">Signal</keyword>
<dbReference type="Proteomes" id="UP001157006">
    <property type="component" value="Chromosome 1S"/>
</dbReference>
<dbReference type="Pfam" id="PF07714">
    <property type="entry name" value="PK_Tyr_Ser-Thr"/>
    <property type="match status" value="1"/>
</dbReference>
<evidence type="ECO:0000256" key="3">
    <source>
        <dbReference type="ARBA" id="ARBA00022989"/>
    </source>
</evidence>
<dbReference type="AlphaFoldDB" id="A0AAV0Z3N9"/>
<keyword evidence="4" id="KW-0472">Membrane</keyword>
<dbReference type="PANTHER" id="PTHR46084">
    <property type="entry name" value="PROTEIN MALE DISCOVERER 2"/>
    <property type="match status" value="1"/>
</dbReference>
<dbReference type="EMBL" id="OX451735">
    <property type="protein sequence ID" value="CAI8592381.1"/>
    <property type="molecule type" value="Genomic_DNA"/>
</dbReference>
<dbReference type="GO" id="GO:0004672">
    <property type="term" value="F:protein kinase activity"/>
    <property type="evidence" value="ECO:0007669"/>
    <property type="project" value="InterPro"/>
</dbReference>
<comment type="subcellular location">
    <subcellularLocation>
        <location evidence="5">Endomembrane system</location>
        <topology evidence="5">Single-pass type I membrane protein</topology>
    </subcellularLocation>
</comment>
<dbReference type="InterPro" id="IPR001245">
    <property type="entry name" value="Ser-Thr/Tyr_kinase_cat_dom"/>
</dbReference>